<dbReference type="Proteomes" id="UP000248044">
    <property type="component" value="Chromosome"/>
</dbReference>
<dbReference type="KEGG" id="abri:DFR85_07435"/>
<dbReference type="AlphaFoldDB" id="A0A2U9IEI5"/>
<gene>
    <name evidence="1" type="ORF">DFR85_07435</name>
</gene>
<organism evidence="1 2">
    <name type="scientific">Acidianus brierleyi</name>
    <dbReference type="NCBI Taxonomy" id="41673"/>
    <lineage>
        <taxon>Archaea</taxon>
        <taxon>Thermoproteota</taxon>
        <taxon>Thermoprotei</taxon>
        <taxon>Sulfolobales</taxon>
        <taxon>Sulfolobaceae</taxon>
        <taxon>Acidianus</taxon>
    </lineage>
</organism>
<sequence>MLTIREIIWNQDIKSKLTYDGRCVSTVVKELPQLSVIRQACYIFFNVENTKIKDKSIYFMLLLNSTTQIKECIERNKVSEGDKGYLISCCKEDINDFSDKIEIKGIAERIALTFNAVYSVKSQ</sequence>
<proteinExistence type="predicted"/>
<evidence type="ECO:0000313" key="1">
    <source>
        <dbReference type="EMBL" id="AWR94453.1"/>
    </source>
</evidence>
<protein>
    <submittedName>
        <fullName evidence="1">Uncharacterized protein</fullName>
    </submittedName>
</protein>
<dbReference type="RefSeq" id="WP_110270334.1">
    <property type="nucleotide sequence ID" value="NZ_CP029289.2"/>
</dbReference>
<reference evidence="1 2" key="1">
    <citation type="submission" date="2018-05" db="EMBL/GenBank/DDBJ databases">
        <title>Complete Genome Sequences of Extremely Thermoacidophilic, Metal-Mobilizing Type-Strain Members of the Archaeal Family Sulfolobaceae: Acidianus brierleyi DSM-1651T, Acidianus sulfidivorans DSM-18786T, Metallosphaera hakonensis DSM-7519T, and Metallosphaera prunae DSM-10039T.</title>
        <authorList>
            <person name="Counts J.A."/>
            <person name="Kelly R.M."/>
        </authorList>
    </citation>
    <scope>NUCLEOTIDE SEQUENCE [LARGE SCALE GENOMIC DNA]</scope>
    <source>
        <strain evidence="1 2">DSM 1651</strain>
    </source>
</reference>
<name>A0A2U9IEI5_9CREN</name>
<evidence type="ECO:0000313" key="2">
    <source>
        <dbReference type="Proteomes" id="UP000248044"/>
    </source>
</evidence>
<dbReference type="EMBL" id="CP029289">
    <property type="protein sequence ID" value="AWR94453.1"/>
    <property type="molecule type" value="Genomic_DNA"/>
</dbReference>
<keyword evidence="2" id="KW-1185">Reference proteome</keyword>
<dbReference type="GeneID" id="36831977"/>
<accession>A0A2U9IEI5</accession>
<dbReference type="OrthoDB" id="43379at2157"/>